<dbReference type="Gene3D" id="3.90.245.10">
    <property type="entry name" value="Ribonucleoside hydrolase-like"/>
    <property type="match status" value="1"/>
</dbReference>
<dbReference type="SMR" id="B4NC88"/>
<dbReference type="Pfam" id="PF01156">
    <property type="entry name" value="IU_nuc_hydro"/>
    <property type="match status" value="1"/>
</dbReference>
<dbReference type="InterPro" id="IPR001910">
    <property type="entry name" value="Inosine/uridine_hydrolase_dom"/>
</dbReference>
<dbReference type="KEGG" id="dwi:6648508"/>
<dbReference type="OMA" id="HAIMMAS"/>
<dbReference type="eggNOG" id="KOG2938">
    <property type="taxonomic scope" value="Eukaryota"/>
</dbReference>
<gene>
    <name evidence="3" type="primary">Dwil\GK25813</name>
    <name evidence="3" type="ORF">Dwil_GK25813</name>
</gene>
<feature type="domain" description="Inosine/uridine-preferring nucleoside hydrolase" evidence="2">
    <location>
        <begin position="11"/>
        <end position="329"/>
    </location>
</feature>
<evidence type="ECO:0000313" key="3">
    <source>
        <dbReference type="EMBL" id="EDW82447.1"/>
    </source>
</evidence>
<dbReference type="EMBL" id="CH964239">
    <property type="protein sequence ID" value="EDW82447.1"/>
    <property type="molecule type" value="Genomic_DNA"/>
</dbReference>
<dbReference type="InParanoid" id="B4NC88"/>
<reference evidence="3 4" key="1">
    <citation type="journal article" date="2007" name="Nature">
        <title>Evolution of genes and genomes on the Drosophila phylogeny.</title>
        <authorList>
            <consortium name="Drosophila 12 Genomes Consortium"/>
            <person name="Clark A.G."/>
            <person name="Eisen M.B."/>
            <person name="Smith D.R."/>
            <person name="Bergman C.M."/>
            <person name="Oliver B."/>
            <person name="Markow T.A."/>
            <person name="Kaufman T.C."/>
            <person name="Kellis M."/>
            <person name="Gelbart W."/>
            <person name="Iyer V.N."/>
            <person name="Pollard D.A."/>
            <person name="Sackton T.B."/>
            <person name="Larracuente A.M."/>
            <person name="Singh N.D."/>
            <person name="Abad J.P."/>
            <person name="Abt D.N."/>
            <person name="Adryan B."/>
            <person name="Aguade M."/>
            <person name="Akashi H."/>
            <person name="Anderson W.W."/>
            <person name="Aquadro C.F."/>
            <person name="Ardell D.H."/>
            <person name="Arguello R."/>
            <person name="Artieri C.G."/>
            <person name="Barbash D.A."/>
            <person name="Barker D."/>
            <person name="Barsanti P."/>
            <person name="Batterham P."/>
            <person name="Batzoglou S."/>
            <person name="Begun D."/>
            <person name="Bhutkar A."/>
            <person name="Blanco E."/>
            <person name="Bosak S.A."/>
            <person name="Bradley R.K."/>
            <person name="Brand A.D."/>
            <person name="Brent M.R."/>
            <person name="Brooks A.N."/>
            <person name="Brown R.H."/>
            <person name="Butlin R.K."/>
            <person name="Caggese C."/>
            <person name="Calvi B.R."/>
            <person name="Bernardo de Carvalho A."/>
            <person name="Caspi A."/>
            <person name="Castrezana S."/>
            <person name="Celniker S.E."/>
            <person name="Chang J.L."/>
            <person name="Chapple C."/>
            <person name="Chatterji S."/>
            <person name="Chinwalla A."/>
            <person name="Civetta A."/>
            <person name="Clifton S.W."/>
            <person name="Comeron J.M."/>
            <person name="Costello J.C."/>
            <person name="Coyne J.A."/>
            <person name="Daub J."/>
            <person name="David R.G."/>
            <person name="Delcher A.L."/>
            <person name="Delehaunty K."/>
            <person name="Do C.B."/>
            <person name="Ebling H."/>
            <person name="Edwards K."/>
            <person name="Eickbush T."/>
            <person name="Evans J.D."/>
            <person name="Filipski A."/>
            <person name="Findeiss S."/>
            <person name="Freyhult E."/>
            <person name="Fulton L."/>
            <person name="Fulton R."/>
            <person name="Garcia A.C."/>
            <person name="Gardiner A."/>
            <person name="Garfield D.A."/>
            <person name="Garvin B.E."/>
            <person name="Gibson G."/>
            <person name="Gilbert D."/>
            <person name="Gnerre S."/>
            <person name="Godfrey J."/>
            <person name="Good R."/>
            <person name="Gotea V."/>
            <person name="Gravely B."/>
            <person name="Greenberg A.J."/>
            <person name="Griffiths-Jones S."/>
            <person name="Gross S."/>
            <person name="Guigo R."/>
            <person name="Gustafson E.A."/>
            <person name="Haerty W."/>
            <person name="Hahn M.W."/>
            <person name="Halligan D.L."/>
            <person name="Halpern A.L."/>
            <person name="Halter G.M."/>
            <person name="Han M.V."/>
            <person name="Heger A."/>
            <person name="Hillier L."/>
            <person name="Hinrichs A.S."/>
            <person name="Holmes I."/>
            <person name="Hoskins R.A."/>
            <person name="Hubisz M.J."/>
            <person name="Hultmark D."/>
            <person name="Huntley M.A."/>
            <person name="Jaffe D.B."/>
            <person name="Jagadeeshan S."/>
            <person name="Jeck W.R."/>
            <person name="Johnson J."/>
            <person name="Jones C.D."/>
            <person name="Jordan W.C."/>
            <person name="Karpen G.H."/>
            <person name="Kataoka E."/>
            <person name="Keightley P.D."/>
            <person name="Kheradpour P."/>
            <person name="Kirkness E.F."/>
            <person name="Koerich L.B."/>
            <person name="Kristiansen K."/>
            <person name="Kudrna D."/>
            <person name="Kulathinal R.J."/>
            <person name="Kumar S."/>
            <person name="Kwok R."/>
            <person name="Lander E."/>
            <person name="Langley C.H."/>
            <person name="Lapoint R."/>
            <person name="Lazzaro B.P."/>
            <person name="Lee S.J."/>
            <person name="Levesque L."/>
            <person name="Li R."/>
            <person name="Lin C.F."/>
            <person name="Lin M.F."/>
            <person name="Lindblad-Toh K."/>
            <person name="Llopart A."/>
            <person name="Long M."/>
            <person name="Low L."/>
            <person name="Lozovsky E."/>
            <person name="Lu J."/>
            <person name="Luo M."/>
            <person name="Machado C.A."/>
            <person name="Makalowski W."/>
            <person name="Marzo M."/>
            <person name="Matsuda M."/>
            <person name="Matzkin L."/>
            <person name="McAllister B."/>
            <person name="McBride C.S."/>
            <person name="McKernan B."/>
            <person name="McKernan K."/>
            <person name="Mendez-Lago M."/>
            <person name="Minx P."/>
            <person name="Mollenhauer M.U."/>
            <person name="Montooth K."/>
            <person name="Mount S.M."/>
            <person name="Mu X."/>
            <person name="Myers E."/>
            <person name="Negre B."/>
            <person name="Newfeld S."/>
            <person name="Nielsen R."/>
            <person name="Noor M.A."/>
            <person name="O'Grady P."/>
            <person name="Pachter L."/>
            <person name="Papaceit M."/>
            <person name="Parisi M.J."/>
            <person name="Parisi M."/>
            <person name="Parts L."/>
            <person name="Pedersen J.S."/>
            <person name="Pesole G."/>
            <person name="Phillippy A.M."/>
            <person name="Ponting C.P."/>
            <person name="Pop M."/>
            <person name="Porcelli D."/>
            <person name="Powell J.R."/>
            <person name="Prohaska S."/>
            <person name="Pruitt K."/>
            <person name="Puig M."/>
            <person name="Quesneville H."/>
            <person name="Ram K.R."/>
            <person name="Rand D."/>
            <person name="Rasmussen M.D."/>
            <person name="Reed L.K."/>
            <person name="Reenan R."/>
            <person name="Reily A."/>
            <person name="Remington K.A."/>
            <person name="Rieger T.T."/>
            <person name="Ritchie M.G."/>
            <person name="Robin C."/>
            <person name="Rogers Y.H."/>
            <person name="Rohde C."/>
            <person name="Rozas J."/>
            <person name="Rubenfield M.J."/>
            <person name="Ruiz A."/>
            <person name="Russo S."/>
            <person name="Salzberg S.L."/>
            <person name="Sanchez-Gracia A."/>
            <person name="Saranga D.J."/>
            <person name="Sato H."/>
            <person name="Schaeffer S.W."/>
            <person name="Schatz M.C."/>
            <person name="Schlenke T."/>
            <person name="Schwartz R."/>
            <person name="Segarra C."/>
            <person name="Singh R.S."/>
            <person name="Sirot L."/>
            <person name="Sirota M."/>
            <person name="Sisneros N.B."/>
            <person name="Smith C.D."/>
            <person name="Smith T.F."/>
            <person name="Spieth J."/>
            <person name="Stage D.E."/>
            <person name="Stark A."/>
            <person name="Stephan W."/>
            <person name="Strausberg R.L."/>
            <person name="Strempel S."/>
            <person name="Sturgill D."/>
            <person name="Sutton G."/>
            <person name="Sutton G.G."/>
            <person name="Tao W."/>
            <person name="Teichmann S."/>
            <person name="Tobari Y.N."/>
            <person name="Tomimura Y."/>
            <person name="Tsolas J.M."/>
            <person name="Valente V.L."/>
            <person name="Venter E."/>
            <person name="Venter J.C."/>
            <person name="Vicario S."/>
            <person name="Vieira F.G."/>
            <person name="Vilella A.J."/>
            <person name="Villasante A."/>
            <person name="Walenz B."/>
            <person name="Wang J."/>
            <person name="Wasserman M."/>
            <person name="Watts T."/>
            <person name="Wilson D."/>
            <person name="Wilson R.K."/>
            <person name="Wing R.A."/>
            <person name="Wolfner M.F."/>
            <person name="Wong A."/>
            <person name="Wong G.K."/>
            <person name="Wu C.I."/>
            <person name="Wu G."/>
            <person name="Yamamoto D."/>
            <person name="Yang H.P."/>
            <person name="Yang S.P."/>
            <person name="Yorke J.A."/>
            <person name="Yoshida K."/>
            <person name="Zdobnov E."/>
            <person name="Zhang P."/>
            <person name="Zhang Y."/>
            <person name="Zimin A.V."/>
            <person name="Baldwin J."/>
            <person name="Abdouelleil A."/>
            <person name="Abdulkadir J."/>
            <person name="Abebe A."/>
            <person name="Abera B."/>
            <person name="Abreu J."/>
            <person name="Acer S.C."/>
            <person name="Aftuck L."/>
            <person name="Alexander A."/>
            <person name="An P."/>
            <person name="Anderson E."/>
            <person name="Anderson S."/>
            <person name="Arachi H."/>
            <person name="Azer M."/>
            <person name="Bachantsang P."/>
            <person name="Barry A."/>
            <person name="Bayul T."/>
            <person name="Berlin A."/>
            <person name="Bessette D."/>
            <person name="Bloom T."/>
            <person name="Blye J."/>
            <person name="Boguslavskiy L."/>
            <person name="Bonnet C."/>
            <person name="Boukhgalter B."/>
            <person name="Bourzgui I."/>
            <person name="Brown A."/>
            <person name="Cahill P."/>
            <person name="Channer S."/>
            <person name="Cheshatsang Y."/>
            <person name="Chuda L."/>
            <person name="Citroen M."/>
            <person name="Collymore A."/>
            <person name="Cooke P."/>
            <person name="Costello M."/>
            <person name="D'Aco K."/>
            <person name="Daza R."/>
            <person name="De Haan G."/>
            <person name="DeGray S."/>
            <person name="DeMaso C."/>
            <person name="Dhargay N."/>
            <person name="Dooley K."/>
            <person name="Dooley E."/>
            <person name="Doricent M."/>
            <person name="Dorje P."/>
            <person name="Dorjee K."/>
            <person name="Dupes A."/>
            <person name="Elong R."/>
            <person name="Falk J."/>
            <person name="Farina A."/>
            <person name="Faro S."/>
            <person name="Ferguson D."/>
            <person name="Fisher S."/>
            <person name="Foley C.D."/>
            <person name="Franke A."/>
            <person name="Friedrich D."/>
            <person name="Gadbois L."/>
            <person name="Gearin G."/>
            <person name="Gearin C.R."/>
            <person name="Giannoukos G."/>
            <person name="Goode T."/>
            <person name="Graham J."/>
            <person name="Grandbois E."/>
            <person name="Grewal S."/>
            <person name="Gyaltsen K."/>
            <person name="Hafez N."/>
            <person name="Hagos B."/>
            <person name="Hall J."/>
            <person name="Henson C."/>
            <person name="Hollinger A."/>
            <person name="Honan T."/>
            <person name="Huard M.D."/>
            <person name="Hughes L."/>
            <person name="Hurhula B."/>
            <person name="Husby M.E."/>
            <person name="Kamat A."/>
            <person name="Kanga B."/>
            <person name="Kashin S."/>
            <person name="Khazanovich D."/>
            <person name="Kisner P."/>
            <person name="Lance K."/>
            <person name="Lara M."/>
            <person name="Lee W."/>
            <person name="Lennon N."/>
            <person name="Letendre F."/>
            <person name="LeVine R."/>
            <person name="Lipovsky A."/>
            <person name="Liu X."/>
            <person name="Liu J."/>
            <person name="Liu S."/>
            <person name="Lokyitsang T."/>
            <person name="Lokyitsang Y."/>
            <person name="Lubonja R."/>
            <person name="Lui A."/>
            <person name="MacDonald P."/>
            <person name="Magnisalis V."/>
            <person name="Maru K."/>
            <person name="Matthews C."/>
            <person name="McCusker W."/>
            <person name="McDonough S."/>
            <person name="Mehta T."/>
            <person name="Meldrim J."/>
            <person name="Meneus L."/>
            <person name="Mihai O."/>
            <person name="Mihalev A."/>
            <person name="Mihova T."/>
            <person name="Mittelman R."/>
            <person name="Mlenga V."/>
            <person name="Montmayeur A."/>
            <person name="Mulrain L."/>
            <person name="Navidi A."/>
            <person name="Naylor J."/>
            <person name="Negash T."/>
            <person name="Nguyen T."/>
            <person name="Nguyen N."/>
            <person name="Nicol R."/>
            <person name="Norbu C."/>
            <person name="Norbu N."/>
            <person name="Novod N."/>
            <person name="O'Neill B."/>
            <person name="Osman S."/>
            <person name="Markiewicz E."/>
            <person name="Oyono O.L."/>
            <person name="Patti C."/>
            <person name="Phunkhang P."/>
            <person name="Pierre F."/>
            <person name="Priest M."/>
            <person name="Raghuraman S."/>
            <person name="Rege F."/>
            <person name="Reyes R."/>
            <person name="Rise C."/>
            <person name="Rogov P."/>
            <person name="Ross K."/>
            <person name="Ryan E."/>
            <person name="Settipalli S."/>
            <person name="Shea T."/>
            <person name="Sherpa N."/>
            <person name="Shi L."/>
            <person name="Shih D."/>
            <person name="Sparrow T."/>
            <person name="Spaulding J."/>
            <person name="Stalker J."/>
            <person name="Stange-Thomann N."/>
            <person name="Stavropoulos S."/>
            <person name="Stone C."/>
            <person name="Strader C."/>
            <person name="Tesfaye S."/>
            <person name="Thomson T."/>
            <person name="Thoulutsang Y."/>
            <person name="Thoulutsang D."/>
            <person name="Topham K."/>
            <person name="Topping I."/>
            <person name="Tsamla T."/>
            <person name="Vassiliev H."/>
            <person name="Vo A."/>
            <person name="Wangchuk T."/>
            <person name="Wangdi T."/>
            <person name="Weiand M."/>
            <person name="Wilkinson J."/>
            <person name="Wilson A."/>
            <person name="Yadav S."/>
            <person name="Young G."/>
            <person name="Yu Q."/>
            <person name="Zembek L."/>
            <person name="Zhong D."/>
            <person name="Zimmer A."/>
            <person name="Zwirko Z."/>
            <person name="Jaffe D.B."/>
            <person name="Alvarez P."/>
            <person name="Brockman W."/>
            <person name="Butler J."/>
            <person name="Chin C."/>
            <person name="Gnerre S."/>
            <person name="Grabherr M."/>
            <person name="Kleber M."/>
            <person name="Mauceli E."/>
            <person name="MacCallum I."/>
        </authorList>
    </citation>
    <scope>NUCLEOTIDE SEQUENCE [LARGE SCALE GENOMIC DNA]</scope>
    <source>
        <strain evidence="4">Tucson 14030-0811.24</strain>
    </source>
</reference>
<dbReference type="HOGENOM" id="CLU_036838_11_2_1"/>
<organism evidence="3 4">
    <name type="scientific">Drosophila willistoni</name>
    <name type="common">Fruit fly</name>
    <dbReference type="NCBI Taxonomy" id="7260"/>
    <lineage>
        <taxon>Eukaryota</taxon>
        <taxon>Metazoa</taxon>
        <taxon>Ecdysozoa</taxon>
        <taxon>Arthropoda</taxon>
        <taxon>Hexapoda</taxon>
        <taxon>Insecta</taxon>
        <taxon>Pterygota</taxon>
        <taxon>Neoptera</taxon>
        <taxon>Endopterygota</taxon>
        <taxon>Diptera</taxon>
        <taxon>Brachycera</taxon>
        <taxon>Muscomorpha</taxon>
        <taxon>Ephydroidea</taxon>
        <taxon>Drosophilidae</taxon>
        <taxon>Drosophila</taxon>
        <taxon>Sophophora</taxon>
    </lineage>
</organism>
<sequence>MASAMPSKSYVVYDCDIGTDDAWGLAMLLRAEQHLEKRDKKFQLVAITCVQGNTDVDNGTRNALRVLHTLDRLDVPVYKGCSDPIVPRNWQRQMLFHGSDGLGDVGDYPPVQEERYQLEEHAVNAMYRLACQYPKQVDFILCGPLTNFANCINIYGDRFLDNLGSVYIMGGNLQGKGNITKSAEFNFIMDPEAAHIVLERLKKPALILPWEPCIDGEFGLTLDWRLNVLGGSAAEQPFIDLLNRAESSVLLSKGFTKWLTCDALLTAAYLLPKLMIADERTYYATVELTGVHTRGQMVLDHLKGRRLDDQHGKPMNVRIIRKLNGEAYRKIISWTGWLKDVEDIAQLWEQEQSL</sequence>
<protein>
    <recommendedName>
        <fullName evidence="2">Inosine/uridine-preferring nucleoside hydrolase domain-containing protein</fullName>
    </recommendedName>
</protein>
<proteinExistence type="inferred from homology"/>
<dbReference type="InterPro" id="IPR052775">
    <property type="entry name" value="IUN_hydrolase"/>
</dbReference>
<evidence type="ECO:0000256" key="1">
    <source>
        <dbReference type="ARBA" id="ARBA00009176"/>
    </source>
</evidence>
<dbReference type="PhylomeDB" id="B4NC88"/>
<dbReference type="SUPFAM" id="SSF53590">
    <property type="entry name" value="Nucleoside hydrolase"/>
    <property type="match status" value="1"/>
</dbReference>
<accession>B4NC88</accession>
<dbReference type="OrthoDB" id="432381at2759"/>
<comment type="similarity">
    <text evidence="1">Belongs to the IUNH family.</text>
</comment>
<evidence type="ECO:0000313" key="4">
    <source>
        <dbReference type="Proteomes" id="UP000007798"/>
    </source>
</evidence>
<dbReference type="PANTHER" id="PTHR46190:SF1">
    <property type="entry name" value="SI:CH211-201H21.5"/>
    <property type="match status" value="1"/>
</dbReference>
<evidence type="ECO:0000259" key="2">
    <source>
        <dbReference type="Pfam" id="PF01156"/>
    </source>
</evidence>
<dbReference type="FunCoup" id="B4NC88">
    <property type="interactions" value="6"/>
</dbReference>
<name>B4NC88_DROWI</name>
<dbReference type="Proteomes" id="UP000007798">
    <property type="component" value="Unassembled WGS sequence"/>
</dbReference>
<dbReference type="CDD" id="cd02649">
    <property type="entry name" value="nuc_hydro_CeIAG"/>
    <property type="match status" value="1"/>
</dbReference>
<dbReference type="GO" id="GO:0016799">
    <property type="term" value="F:hydrolase activity, hydrolyzing N-glycosyl compounds"/>
    <property type="evidence" value="ECO:0007669"/>
    <property type="project" value="InterPro"/>
</dbReference>
<dbReference type="AlphaFoldDB" id="B4NC88"/>
<keyword evidence="4" id="KW-1185">Reference proteome</keyword>
<dbReference type="InterPro" id="IPR036452">
    <property type="entry name" value="Ribo_hydro-like"/>
</dbReference>
<dbReference type="PANTHER" id="PTHR46190">
    <property type="entry name" value="SI:CH211-201H21.5-RELATED"/>
    <property type="match status" value="1"/>
</dbReference>